<keyword evidence="7" id="KW-0805">Transcription regulation</keyword>
<dbReference type="Proteomes" id="UP000887116">
    <property type="component" value="Unassembled WGS sequence"/>
</dbReference>
<protein>
    <recommendedName>
        <fullName evidence="12">C2H2-type domain-containing protein</fullName>
    </recommendedName>
</protein>
<comment type="subcellular location">
    <subcellularLocation>
        <location evidence="1">Nucleus</location>
    </subcellularLocation>
</comment>
<dbReference type="FunFam" id="3.30.160.60:FF:000446">
    <property type="entry name" value="Zinc finger protein"/>
    <property type="match status" value="1"/>
</dbReference>
<dbReference type="FunFam" id="3.30.160.60:FF:002343">
    <property type="entry name" value="Zinc finger protein 33A"/>
    <property type="match status" value="1"/>
</dbReference>
<evidence type="ECO:0000313" key="13">
    <source>
        <dbReference type="EMBL" id="GFQ67904.1"/>
    </source>
</evidence>
<evidence type="ECO:0000256" key="5">
    <source>
        <dbReference type="ARBA" id="ARBA00022771"/>
    </source>
</evidence>
<feature type="domain" description="C2H2-type" evidence="12">
    <location>
        <begin position="138"/>
        <end position="165"/>
    </location>
</feature>
<evidence type="ECO:0000259" key="12">
    <source>
        <dbReference type="PROSITE" id="PS50157"/>
    </source>
</evidence>
<dbReference type="InterPro" id="IPR036236">
    <property type="entry name" value="Znf_C2H2_sf"/>
</dbReference>
<name>A0A8X6F2S1_TRICU</name>
<proteinExistence type="inferred from homology"/>
<keyword evidence="4" id="KW-0677">Repeat</keyword>
<dbReference type="SMART" id="SM00355">
    <property type="entry name" value="ZnF_C2H2"/>
    <property type="match status" value="8"/>
</dbReference>
<feature type="domain" description="C2H2-type" evidence="12">
    <location>
        <begin position="110"/>
        <end position="137"/>
    </location>
</feature>
<dbReference type="AlphaFoldDB" id="A0A8X6F2S1"/>
<comment type="caution">
    <text evidence="13">The sequence shown here is derived from an EMBL/GenBank/DDBJ whole genome shotgun (WGS) entry which is preliminary data.</text>
</comment>
<dbReference type="PANTHER" id="PTHR24403:SF109">
    <property type="entry name" value="ZINC FINGER PROTEIN 845-LIKE"/>
    <property type="match status" value="1"/>
</dbReference>
<keyword evidence="14" id="KW-1185">Reference proteome</keyword>
<evidence type="ECO:0000256" key="7">
    <source>
        <dbReference type="ARBA" id="ARBA00023015"/>
    </source>
</evidence>
<dbReference type="InterPro" id="IPR013087">
    <property type="entry name" value="Znf_C2H2_type"/>
</dbReference>
<accession>A0A8X6F2S1</accession>
<dbReference type="PROSITE" id="PS50157">
    <property type="entry name" value="ZINC_FINGER_C2H2_2"/>
    <property type="match status" value="7"/>
</dbReference>
<dbReference type="OrthoDB" id="6077919at2759"/>
<keyword evidence="8" id="KW-0238">DNA-binding</keyword>
<dbReference type="GO" id="GO:0005634">
    <property type="term" value="C:nucleus"/>
    <property type="evidence" value="ECO:0007669"/>
    <property type="project" value="UniProtKB-SubCell"/>
</dbReference>
<evidence type="ECO:0000256" key="9">
    <source>
        <dbReference type="ARBA" id="ARBA00023163"/>
    </source>
</evidence>
<keyword evidence="9" id="KW-0804">Transcription</keyword>
<gene>
    <name evidence="13" type="ORF">TNCT_610301</name>
</gene>
<feature type="domain" description="C2H2-type" evidence="12">
    <location>
        <begin position="280"/>
        <end position="307"/>
    </location>
</feature>
<dbReference type="InterPro" id="IPR050688">
    <property type="entry name" value="Zinc_finger/UBP_domain"/>
</dbReference>
<evidence type="ECO:0000256" key="2">
    <source>
        <dbReference type="ARBA" id="ARBA00006991"/>
    </source>
</evidence>
<evidence type="ECO:0000256" key="8">
    <source>
        <dbReference type="ARBA" id="ARBA00023125"/>
    </source>
</evidence>
<feature type="domain" description="C2H2-type" evidence="12">
    <location>
        <begin position="252"/>
        <end position="279"/>
    </location>
</feature>
<dbReference type="Gene3D" id="3.30.160.60">
    <property type="entry name" value="Classic Zinc Finger"/>
    <property type="match status" value="6"/>
</dbReference>
<evidence type="ECO:0000256" key="1">
    <source>
        <dbReference type="ARBA" id="ARBA00004123"/>
    </source>
</evidence>
<evidence type="ECO:0000256" key="6">
    <source>
        <dbReference type="ARBA" id="ARBA00022833"/>
    </source>
</evidence>
<dbReference type="PROSITE" id="PS00028">
    <property type="entry name" value="ZINC_FINGER_C2H2_1"/>
    <property type="match status" value="5"/>
</dbReference>
<dbReference type="EMBL" id="BMAO01000598">
    <property type="protein sequence ID" value="GFQ67904.1"/>
    <property type="molecule type" value="Genomic_DNA"/>
</dbReference>
<comment type="similarity">
    <text evidence="2">Belongs to the krueppel C2H2-type zinc-finger protein family.</text>
</comment>
<sequence length="369" mass="42961">MADKEICEDELIDMVNITSENESDNETVADGYAHNPFTAKVVREGLELGRKLVNYFQQNDPHLDRALRLQRNITESLNEYEEVYNVLKNYRVFPLGFKQGIRPEDIEPRFRCEHCNYYAHSAGNLRVHVRKHTGERPYLCPLCEKSFTQKGNALRHLNMHFANSKEECPICKTKYKKDKELIEHWNLHRARRNRTCDFELYAIYSNLKQELIAEDVLNNSSHPYKCNVCPFVTLLPNVLREHMLVHSVERPYKCPVCSKGFTQKGSVQLHMLHHTGERPHKCPVCHRCYSQKGSMRRHILQHLSNNSNKCPLCSETFELRSEVEVHLIQHTKKDSFYCSLCQATFTSSGHLEEHNKIHHLPASSSSSSQ</sequence>
<feature type="domain" description="C2H2-type" evidence="12">
    <location>
        <begin position="336"/>
        <end position="358"/>
    </location>
</feature>
<evidence type="ECO:0000256" key="10">
    <source>
        <dbReference type="ARBA" id="ARBA00023242"/>
    </source>
</evidence>
<keyword evidence="5 11" id="KW-0863">Zinc-finger</keyword>
<keyword evidence="10" id="KW-0539">Nucleus</keyword>
<dbReference type="SUPFAM" id="SSF57667">
    <property type="entry name" value="beta-beta-alpha zinc fingers"/>
    <property type="match status" value="4"/>
</dbReference>
<dbReference type="GO" id="GO:0003677">
    <property type="term" value="F:DNA binding"/>
    <property type="evidence" value="ECO:0007669"/>
    <property type="project" value="UniProtKB-KW"/>
</dbReference>
<feature type="domain" description="C2H2-type" evidence="12">
    <location>
        <begin position="308"/>
        <end position="335"/>
    </location>
</feature>
<feature type="domain" description="C2H2-type" evidence="12">
    <location>
        <begin position="224"/>
        <end position="251"/>
    </location>
</feature>
<keyword evidence="6" id="KW-0862">Zinc</keyword>
<dbReference type="GO" id="GO:0008270">
    <property type="term" value="F:zinc ion binding"/>
    <property type="evidence" value="ECO:0007669"/>
    <property type="project" value="UniProtKB-KW"/>
</dbReference>
<dbReference type="Pfam" id="PF12874">
    <property type="entry name" value="zf-met"/>
    <property type="match status" value="1"/>
</dbReference>
<evidence type="ECO:0000256" key="3">
    <source>
        <dbReference type="ARBA" id="ARBA00022723"/>
    </source>
</evidence>
<organism evidence="13 14">
    <name type="scientific">Trichonephila clavata</name>
    <name type="common">Joro spider</name>
    <name type="synonym">Nephila clavata</name>
    <dbReference type="NCBI Taxonomy" id="2740835"/>
    <lineage>
        <taxon>Eukaryota</taxon>
        <taxon>Metazoa</taxon>
        <taxon>Ecdysozoa</taxon>
        <taxon>Arthropoda</taxon>
        <taxon>Chelicerata</taxon>
        <taxon>Arachnida</taxon>
        <taxon>Araneae</taxon>
        <taxon>Araneomorphae</taxon>
        <taxon>Entelegynae</taxon>
        <taxon>Araneoidea</taxon>
        <taxon>Nephilidae</taxon>
        <taxon>Trichonephila</taxon>
    </lineage>
</organism>
<keyword evidence="3" id="KW-0479">Metal-binding</keyword>
<reference evidence="13" key="1">
    <citation type="submission" date="2020-07" db="EMBL/GenBank/DDBJ databases">
        <title>Multicomponent nature underlies the extraordinary mechanical properties of spider dragline silk.</title>
        <authorList>
            <person name="Kono N."/>
            <person name="Nakamura H."/>
            <person name="Mori M."/>
            <person name="Yoshida Y."/>
            <person name="Ohtoshi R."/>
            <person name="Malay A.D."/>
            <person name="Moran D.A.P."/>
            <person name="Tomita M."/>
            <person name="Numata K."/>
            <person name="Arakawa K."/>
        </authorList>
    </citation>
    <scope>NUCLEOTIDE SEQUENCE</scope>
</reference>
<dbReference type="Pfam" id="PF00096">
    <property type="entry name" value="zf-C2H2"/>
    <property type="match status" value="3"/>
</dbReference>
<dbReference type="GO" id="GO:0045944">
    <property type="term" value="P:positive regulation of transcription by RNA polymerase II"/>
    <property type="evidence" value="ECO:0007669"/>
    <property type="project" value="TreeGrafter"/>
</dbReference>
<evidence type="ECO:0000313" key="14">
    <source>
        <dbReference type="Proteomes" id="UP000887116"/>
    </source>
</evidence>
<dbReference type="FunFam" id="3.30.160.60:FF:000508">
    <property type="entry name" value="Myeloid zinc finger 1"/>
    <property type="match status" value="1"/>
</dbReference>
<evidence type="ECO:0000256" key="4">
    <source>
        <dbReference type="ARBA" id="ARBA00022737"/>
    </source>
</evidence>
<dbReference type="GO" id="GO:0042802">
    <property type="term" value="F:identical protein binding"/>
    <property type="evidence" value="ECO:0007669"/>
    <property type="project" value="UniProtKB-ARBA"/>
</dbReference>
<evidence type="ECO:0000256" key="11">
    <source>
        <dbReference type="PROSITE-ProRule" id="PRU00042"/>
    </source>
</evidence>
<dbReference type="PANTHER" id="PTHR24403">
    <property type="entry name" value="ZINC FINGER PROTEIN"/>
    <property type="match status" value="1"/>
</dbReference>